<reference evidence="1 2" key="1">
    <citation type="submission" date="2021-06" db="EMBL/GenBank/DDBJ databases">
        <authorList>
            <person name="Kallberg Y."/>
            <person name="Tangrot J."/>
            <person name="Rosling A."/>
        </authorList>
    </citation>
    <scope>NUCLEOTIDE SEQUENCE [LARGE SCALE GENOMIC DNA]</scope>
    <source>
        <strain evidence="1 2">120-4 pot B 10/14</strain>
    </source>
</reference>
<evidence type="ECO:0000313" key="2">
    <source>
        <dbReference type="Proteomes" id="UP000789901"/>
    </source>
</evidence>
<proteinExistence type="predicted"/>
<dbReference type="EMBL" id="CAJVQB010088159">
    <property type="protein sequence ID" value="CAG8847550.1"/>
    <property type="molecule type" value="Genomic_DNA"/>
</dbReference>
<gene>
    <name evidence="1" type="ORF">GMARGA_LOCUS38729</name>
</gene>
<evidence type="ECO:0000313" key="1">
    <source>
        <dbReference type="EMBL" id="CAG8847550.1"/>
    </source>
</evidence>
<dbReference type="Proteomes" id="UP000789901">
    <property type="component" value="Unassembled WGS sequence"/>
</dbReference>
<keyword evidence="2" id="KW-1185">Reference proteome</keyword>
<accession>A0ABN7X3Z3</accession>
<sequence>LEFKKLIIRKYKKSRLENRENLVFYTDGSLVKTSTEKKRIDRMGASWVQIGLDKKKILDADY</sequence>
<name>A0ABN7X3Z3_GIGMA</name>
<feature type="non-terminal residue" evidence="1">
    <location>
        <position position="1"/>
    </location>
</feature>
<protein>
    <submittedName>
        <fullName evidence="1">18637_t:CDS:1</fullName>
    </submittedName>
</protein>
<comment type="caution">
    <text evidence="1">The sequence shown here is derived from an EMBL/GenBank/DDBJ whole genome shotgun (WGS) entry which is preliminary data.</text>
</comment>
<organism evidence="1 2">
    <name type="scientific">Gigaspora margarita</name>
    <dbReference type="NCBI Taxonomy" id="4874"/>
    <lineage>
        <taxon>Eukaryota</taxon>
        <taxon>Fungi</taxon>
        <taxon>Fungi incertae sedis</taxon>
        <taxon>Mucoromycota</taxon>
        <taxon>Glomeromycotina</taxon>
        <taxon>Glomeromycetes</taxon>
        <taxon>Diversisporales</taxon>
        <taxon>Gigasporaceae</taxon>
        <taxon>Gigaspora</taxon>
    </lineage>
</organism>
<feature type="non-terminal residue" evidence="1">
    <location>
        <position position="62"/>
    </location>
</feature>